<dbReference type="AlphaFoldDB" id="B8J8G4"/>
<dbReference type="Proteomes" id="UP000007089">
    <property type="component" value="Chromosome"/>
</dbReference>
<dbReference type="EMBL" id="CP001359">
    <property type="protein sequence ID" value="ACL67250.1"/>
    <property type="molecule type" value="Genomic_DNA"/>
</dbReference>
<evidence type="ECO:0000313" key="2">
    <source>
        <dbReference type="EMBL" id="ACL67250.1"/>
    </source>
</evidence>
<gene>
    <name evidence="2" type="ordered locus">A2cp1_3927</name>
</gene>
<feature type="compositionally biased region" description="Polar residues" evidence="1">
    <location>
        <begin position="182"/>
        <end position="197"/>
    </location>
</feature>
<dbReference type="RefSeq" id="WP_015934979.1">
    <property type="nucleotide sequence ID" value="NC_011891.1"/>
</dbReference>
<sequence>MRIHALLLGVPAAIGLACSTPSSRSSAHTSSARTSQRASADAAASAPAATNPAARAEEGAQAGATSDVKGHASDQVISGRVAQSDGSTLTIQSADGTQRSLHVAAQTVVTVDGHDARISDLAPGQDVRASFNEVDGREIAVKVEAMGAAGTGSSGYTPGTPPGAHPSDGSRNDAGRGGTTGAPESTTPQGSSPGTRY</sequence>
<proteinExistence type="predicted"/>
<accession>B8J8G4</accession>
<reference evidence="2" key="1">
    <citation type="submission" date="2009-01" db="EMBL/GenBank/DDBJ databases">
        <title>Complete sequence of Anaeromyxobacter dehalogenans 2CP-1.</title>
        <authorList>
            <consortium name="US DOE Joint Genome Institute"/>
            <person name="Lucas S."/>
            <person name="Copeland A."/>
            <person name="Lapidus A."/>
            <person name="Glavina del Rio T."/>
            <person name="Dalin E."/>
            <person name="Tice H."/>
            <person name="Bruce D."/>
            <person name="Goodwin L."/>
            <person name="Pitluck S."/>
            <person name="Saunders E."/>
            <person name="Brettin T."/>
            <person name="Detter J.C."/>
            <person name="Han C."/>
            <person name="Larimer F."/>
            <person name="Land M."/>
            <person name="Hauser L."/>
            <person name="Kyrpides N."/>
            <person name="Ovchinnikova G."/>
            <person name="Beliaev A.S."/>
            <person name="Richardson P."/>
        </authorList>
    </citation>
    <scope>NUCLEOTIDE SEQUENCE</scope>
    <source>
        <strain evidence="2">2CP-1</strain>
    </source>
</reference>
<organism evidence="2 3">
    <name type="scientific">Anaeromyxobacter dehalogenans (strain ATCC BAA-258 / DSM 21875 / 2CP-1)</name>
    <dbReference type="NCBI Taxonomy" id="455488"/>
    <lineage>
        <taxon>Bacteria</taxon>
        <taxon>Pseudomonadati</taxon>
        <taxon>Myxococcota</taxon>
        <taxon>Myxococcia</taxon>
        <taxon>Myxococcales</taxon>
        <taxon>Cystobacterineae</taxon>
        <taxon>Anaeromyxobacteraceae</taxon>
        <taxon>Anaeromyxobacter</taxon>
    </lineage>
</organism>
<evidence type="ECO:0000313" key="3">
    <source>
        <dbReference type="Proteomes" id="UP000007089"/>
    </source>
</evidence>
<keyword evidence="3" id="KW-1185">Reference proteome</keyword>
<name>B8J8G4_ANAD2</name>
<dbReference type="PROSITE" id="PS51257">
    <property type="entry name" value="PROKAR_LIPOPROTEIN"/>
    <property type="match status" value="1"/>
</dbReference>
<protein>
    <recommendedName>
        <fullName evidence="4">DUF5666 domain-containing protein</fullName>
    </recommendedName>
</protein>
<evidence type="ECO:0008006" key="4">
    <source>
        <dbReference type="Google" id="ProtNLM"/>
    </source>
</evidence>
<feature type="compositionally biased region" description="Low complexity" evidence="1">
    <location>
        <begin position="19"/>
        <end position="64"/>
    </location>
</feature>
<dbReference type="HOGENOM" id="CLU_1381616_0_0_7"/>
<feature type="region of interest" description="Disordered" evidence="1">
    <location>
        <begin position="149"/>
        <end position="197"/>
    </location>
</feature>
<feature type="region of interest" description="Disordered" evidence="1">
    <location>
        <begin position="19"/>
        <end position="73"/>
    </location>
</feature>
<dbReference type="KEGG" id="acp:A2cp1_3927"/>
<evidence type="ECO:0000256" key="1">
    <source>
        <dbReference type="SAM" id="MobiDB-lite"/>
    </source>
</evidence>